<proteinExistence type="predicted"/>
<evidence type="ECO:0000256" key="1">
    <source>
        <dbReference type="SAM" id="MobiDB-lite"/>
    </source>
</evidence>
<protein>
    <submittedName>
        <fullName evidence="2">Uncharacterized protein</fullName>
    </submittedName>
</protein>
<evidence type="ECO:0000313" key="2">
    <source>
        <dbReference type="EMBL" id="CAL1584212.1"/>
    </source>
</evidence>
<evidence type="ECO:0000313" key="3">
    <source>
        <dbReference type="Proteomes" id="UP001497482"/>
    </source>
</evidence>
<keyword evidence="3" id="KW-1185">Reference proteome</keyword>
<feature type="compositionally biased region" description="Polar residues" evidence="1">
    <location>
        <begin position="34"/>
        <end position="44"/>
    </location>
</feature>
<dbReference type="EMBL" id="OZ035838">
    <property type="protein sequence ID" value="CAL1584212.1"/>
    <property type="molecule type" value="Genomic_DNA"/>
</dbReference>
<reference evidence="2 3" key="1">
    <citation type="submission" date="2024-04" db="EMBL/GenBank/DDBJ databases">
        <authorList>
            <person name="Waldvogel A.-M."/>
            <person name="Schoenle A."/>
        </authorList>
    </citation>
    <scope>NUCLEOTIDE SEQUENCE [LARGE SCALE GENOMIC DNA]</scope>
</reference>
<name>A0AAV2K7V3_KNICA</name>
<sequence>MAGVGSDCGAIGTELALAGGVRLGTLRTHGRGANQESVRESQQLPPAVNSDRRRCPGASQSPGRGAAGGQGAAGCQGP</sequence>
<accession>A0AAV2K7V3</accession>
<dbReference type="AlphaFoldDB" id="A0AAV2K7V3"/>
<feature type="compositionally biased region" description="Gly residues" evidence="1">
    <location>
        <begin position="65"/>
        <end position="78"/>
    </location>
</feature>
<dbReference type="Proteomes" id="UP001497482">
    <property type="component" value="Chromosome 16"/>
</dbReference>
<organism evidence="2 3">
    <name type="scientific">Knipowitschia caucasica</name>
    <name type="common">Caucasian dwarf goby</name>
    <name type="synonym">Pomatoschistus caucasicus</name>
    <dbReference type="NCBI Taxonomy" id="637954"/>
    <lineage>
        <taxon>Eukaryota</taxon>
        <taxon>Metazoa</taxon>
        <taxon>Chordata</taxon>
        <taxon>Craniata</taxon>
        <taxon>Vertebrata</taxon>
        <taxon>Euteleostomi</taxon>
        <taxon>Actinopterygii</taxon>
        <taxon>Neopterygii</taxon>
        <taxon>Teleostei</taxon>
        <taxon>Neoteleostei</taxon>
        <taxon>Acanthomorphata</taxon>
        <taxon>Gobiaria</taxon>
        <taxon>Gobiiformes</taxon>
        <taxon>Gobioidei</taxon>
        <taxon>Gobiidae</taxon>
        <taxon>Gobiinae</taxon>
        <taxon>Knipowitschia</taxon>
    </lineage>
</organism>
<gene>
    <name evidence="2" type="ORF">KC01_LOCUS14583</name>
</gene>
<feature type="region of interest" description="Disordered" evidence="1">
    <location>
        <begin position="28"/>
        <end position="78"/>
    </location>
</feature>